<evidence type="ECO:0000256" key="2">
    <source>
        <dbReference type="ARBA" id="ARBA00011971"/>
    </source>
</evidence>
<dbReference type="PANTHER" id="PTHR19278">
    <property type="entry name" value="OROTATE PHOSPHORIBOSYLTRANSFERASE"/>
    <property type="match status" value="1"/>
</dbReference>
<dbReference type="InterPro" id="IPR023031">
    <property type="entry name" value="OPRT"/>
</dbReference>
<evidence type="ECO:0000313" key="8">
    <source>
        <dbReference type="Proteomes" id="UP000176405"/>
    </source>
</evidence>
<comment type="subunit">
    <text evidence="6">Homodimer.</text>
</comment>
<dbReference type="GO" id="GO:0044205">
    <property type="term" value="P:'de novo' UMP biosynthetic process"/>
    <property type="evidence" value="ECO:0007669"/>
    <property type="project" value="UniProtKB-UniRule"/>
</dbReference>
<dbReference type="Gene3D" id="3.40.50.2020">
    <property type="match status" value="1"/>
</dbReference>
<reference evidence="7 8" key="1">
    <citation type="journal article" date="2016" name="Nat. Commun.">
        <title>Thousands of microbial genomes shed light on interconnected biogeochemical processes in an aquifer system.</title>
        <authorList>
            <person name="Anantharaman K."/>
            <person name="Brown C.T."/>
            <person name="Hug L.A."/>
            <person name="Sharon I."/>
            <person name="Castelle C.J."/>
            <person name="Probst A.J."/>
            <person name="Thomas B.C."/>
            <person name="Singh A."/>
            <person name="Wilkins M.J."/>
            <person name="Karaoz U."/>
            <person name="Brodie E.L."/>
            <person name="Williams K.H."/>
            <person name="Hubbard S.S."/>
            <person name="Banfield J.F."/>
        </authorList>
    </citation>
    <scope>NUCLEOTIDE SEQUENCE [LARGE SCALE GENOMIC DNA]</scope>
</reference>
<comment type="cofactor">
    <cofactor evidence="6">
        <name>Mg(2+)</name>
        <dbReference type="ChEBI" id="CHEBI:18420"/>
    </cofactor>
</comment>
<dbReference type="AlphaFoldDB" id="A0A1F5K7Q3"/>
<dbReference type="InterPro" id="IPR029057">
    <property type="entry name" value="PRTase-like"/>
</dbReference>
<feature type="binding site" evidence="6">
    <location>
        <position position="95"/>
    </location>
    <ligand>
        <name>5-phospho-alpha-D-ribose 1-diphosphate</name>
        <dbReference type="ChEBI" id="CHEBI:58017"/>
        <note>ligand shared between dimeric partners</note>
    </ligand>
</feature>
<dbReference type="EC" id="2.4.2.10" evidence="2 6"/>
<name>A0A1F5K7Q3_9BACT</name>
<dbReference type="HAMAP" id="MF_01208">
    <property type="entry name" value="PyrE"/>
    <property type="match status" value="1"/>
</dbReference>
<evidence type="ECO:0000256" key="6">
    <source>
        <dbReference type="HAMAP-Rule" id="MF_01208"/>
    </source>
</evidence>
<comment type="similarity">
    <text evidence="6">Belongs to the purine/pyrimidine phosphoribosyltransferase family. PyrE subfamily.</text>
</comment>
<gene>
    <name evidence="6" type="primary">pyrE</name>
    <name evidence="7" type="ORF">A3E45_02715</name>
</gene>
<proteinExistence type="inferred from homology"/>
<dbReference type="UniPathway" id="UPA00070">
    <property type="reaction ID" value="UER00119"/>
</dbReference>
<organism evidence="7 8">
    <name type="scientific">Candidatus Daviesbacteria bacterium RIFCSPHIGHO2_12_FULL_43_11</name>
    <dbReference type="NCBI Taxonomy" id="1797780"/>
    <lineage>
        <taxon>Bacteria</taxon>
        <taxon>Candidatus Daviesiibacteriota</taxon>
    </lineage>
</organism>
<dbReference type="GO" id="GO:0004588">
    <property type="term" value="F:orotate phosphoribosyltransferase activity"/>
    <property type="evidence" value="ECO:0007669"/>
    <property type="project" value="UniProtKB-UniRule"/>
</dbReference>
<protein>
    <recommendedName>
        <fullName evidence="2 6">Orotate phosphoribosyltransferase</fullName>
        <shortName evidence="6">OPRT</shortName>
        <shortName evidence="6">OPRTase</shortName>
        <ecNumber evidence="2 6">2.4.2.10</ecNumber>
    </recommendedName>
</protein>
<dbReference type="Proteomes" id="UP000176405">
    <property type="component" value="Unassembled WGS sequence"/>
</dbReference>
<evidence type="ECO:0000256" key="5">
    <source>
        <dbReference type="ARBA" id="ARBA00022975"/>
    </source>
</evidence>
<accession>A0A1F5K7Q3</accession>
<dbReference type="STRING" id="1797780.A3E45_02715"/>
<evidence type="ECO:0000313" key="7">
    <source>
        <dbReference type="EMBL" id="OGE36681.1"/>
    </source>
</evidence>
<comment type="pathway">
    <text evidence="1 6">Pyrimidine metabolism; UMP biosynthesis via de novo pathway; UMP from orotate: step 1/2.</text>
</comment>
<feature type="binding site" evidence="6">
    <location>
        <position position="97"/>
    </location>
    <ligand>
        <name>5-phospho-alpha-D-ribose 1-diphosphate</name>
        <dbReference type="ChEBI" id="CHEBI:58017"/>
        <note>ligand shared between dimeric partners</note>
    </ligand>
</feature>
<dbReference type="PANTHER" id="PTHR19278:SF9">
    <property type="entry name" value="URIDINE 5'-MONOPHOSPHATE SYNTHASE"/>
    <property type="match status" value="1"/>
</dbReference>
<feature type="binding site" evidence="6">
    <location>
        <position position="121"/>
    </location>
    <ligand>
        <name>orotate</name>
        <dbReference type="ChEBI" id="CHEBI:30839"/>
    </ligand>
</feature>
<dbReference type="GO" id="GO:0019856">
    <property type="term" value="P:pyrimidine nucleobase biosynthetic process"/>
    <property type="evidence" value="ECO:0007669"/>
    <property type="project" value="TreeGrafter"/>
</dbReference>
<comment type="function">
    <text evidence="6">Catalyzes the transfer of a ribosyl phosphate group from 5-phosphoribose 1-diphosphate to orotate, leading to the formation of orotidine monophosphate (OMP).</text>
</comment>
<keyword evidence="4 6" id="KW-0808">Transferase</keyword>
<keyword evidence="5 6" id="KW-0665">Pyrimidine biosynthesis</keyword>
<keyword evidence="6" id="KW-0460">Magnesium</keyword>
<evidence type="ECO:0000256" key="3">
    <source>
        <dbReference type="ARBA" id="ARBA00022676"/>
    </source>
</evidence>
<dbReference type="EMBL" id="MFDH01000010">
    <property type="protein sequence ID" value="OGE36681.1"/>
    <property type="molecule type" value="Genomic_DNA"/>
</dbReference>
<feature type="binding site" description="in other chain" evidence="6">
    <location>
        <begin position="117"/>
        <end position="125"/>
    </location>
    <ligand>
        <name>5-phospho-alpha-D-ribose 1-diphosphate</name>
        <dbReference type="ChEBI" id="CHEBI:58017"/>
        <note>ligand shared between dimeric partners</note>
    </ligand>
</feature>
<comment type="caution">
    <text evidence="6">Lacks conserved residue(s) required for the propagation of feature annotation.</text>
</comment>
<evidence type="ECO:0000256" key="4">
    <source>
        <dbReference type="ARBA" id="ARBA00022679"/>
    </source>
</evidence>
<sequence>MAPPDRPDRSCFEFFKDEPFRWTSGTIHPVYTDNRLLQSMPTARDIITDYMADEIVAAEITPEGLAAVFSSAIFHTDGLARMLGLPMVTARTEPKSHGTDKFIEGIIDPGLNYLVIEDLFSTGGSAIKAANAVRQEGGIVTHALSIVTYGWPETYHRFKEANLIPISLTNFSTILRVAIKLGQVDEKMKAIIED</sequence>
<evidence type="ECO:0000256" key="1">
    <source>
        <dbReference type="ARBA" id="ARBA00004889"/>
    </source>
</evidence>
<dbReference type="CDD" id="cd06223">
    <property type="entry name" value="PRTases_typeI"/>
    <property type="match status" value="1"/>
</dbReference>
<keyword evidence="3 6" id="KW-0328">Glycosyltransferase</keyword>
<comment type="catalytic activity">
    <reaction evidence="6">
        <text>orotidine 5'-phosphate + diphosphate = orotate + 5-phospho-alpha-D-ribose 1-diphosphate</text>
        <dbReference type="Rhea" id="RHEA:10380"/>
        <dbReference type="ChEBI" id="CHEBI:30839"/>
        <dbReference type="ChEBI" id="CHEBI:33019"/>
        <dbReference type="ChEBI" id="CHEBI:57538"/>
        <dbReference type="ChEBI" id="CHEBI:58017"/>
        <dbReference type="EC" id="2.4.2.10"/>
    </reaction>
</comment>
<feature type="binding site" evidence="6">
    <location>
        <position position="91"/>
    </location>
    <ligand>
        <name>5-phospho-alpha-D-ribose 1-diphosphate</name>
        <dbReference type="ChEBI" id="CHEBI:58017"/>
        <note>ligand shared between dimeric partners</note>
    </ligand>
</feature>
<dbReference type="SUPFAM" id="SSF53271">
    <property type="entry name" value="PRTase-like"/>
    <property type="match status" value="1"/>
</dbReference>
<comment type="caution">
    <text evidence="7">The sequence shown here is derived from an EMBL/GenBank/DDBJ whole genome shotgun (WGS) entry which is preliminary data.</text>
</comment>
<dbReference type="InterPro" id="IPR000836">
    <property type="entry name" value="PRTase_dom"/>
</dbReference>
<dbReference type="GO" id="GO:0000287">
    <property type="term" value="F:magnesium ion binding"/>
    <property type="evidence" value="ECO:0007669"/>
    <property type="project" value="UniProtKB-UniRule"/>
</dbReference>